<organism evidence="1">
    <name type="scientific">Rhizophora mucronata</name>
    <name type="common">Asiatic mangrove</name>
    <dbReference type="NCBI Taxonomy" id="61149"/>
    <lineage>
        <taxon>Eukaryota</taxon>
        <taxon>Viridiplantae</taxon>
        <taxon>Streptophyta</taxon>
        <taxon>Embryophyta</taxon>
        <taxon>Tracheophyta</taxon>
        <taxon>Spermatophyta</taxon>
        <taxon>Magnoliopsida</taxon>
        <taxon>eudicotyledons</taxon>
        <taxon>Gunneridae</taxon>
        <taxon>Pentapetalae</taxon>
        <taxon>rosids</taxon>
        <taxon>fabids</taxon>
        <taxon>Malpighiales</taxon>
        <taxon>Rhizophoraceae</taxon>
        <taxon>Rhizophora</taxon>
    </lineage>
</organism>
<sequence length="20" mass="2427">MKLIPKTSFYMTFLTNFSEK</sequence>
<proteinExistence type="predicted"/>
<dbReference type="AlphaFoldDB" id="A0A2P2N9S1"/>
<name>A0A2P2N9S1_RHIMU</name>
<dbReference type="EMBL" id="GGEC01058749">
    <property type="protein sequence ID" value="MBX39233.1"/>
    <property type="molecule type" value="Transcribed_RNA"/>
</dbReference>
<protein>
    <submittedName>
        <fullName evidence="1">Uncharacterized protein</fullName>
    </submittedName>
</protein>
<reference evidence="1" key="1">
    <citation type="submission" date="2018-02" db="EMBL/GenBank/DDBJ databases">
        <title>Rhizophora mucronata_Transcriptome.</title>
        <authorList>
            <person name="Meera S.P."/>
            <person name="Sreeshan A."/>
            <person name="Augustine A."/>
        </authorList>
    </citation>
    <scope>NUCLEOTIDE SEQUENCE</scope>
    <source>
        <tissue evidence="1">Leaf</tissue>
    </source>
</reference>
<accession>A0A2P2N9S1</accession>
<evidence type="ECO:0000313" key="1">
    <source>
        <dbReference type="EMBL" id="MBX39233.1"/>
    </source>
</evidence>